<dbReference type="RefSeq" id="WP_165004179.1">
    <property type="nucleotide sequence ID" value="NZ_CP064955.1"/>
</dbReference>
<sequence length="188" mass="19939">MRPTLLARLSHPGGYCSGVLLNPTTVLTCAHFFRGVDVLVNIHVAGTRRRAKHVEVVAGTDVALVDIARVTLPEDTVFPTVGEAPARFGQTVTFGYGGKLRHAAARDGRYLNALPFAVSRNFKTLVQPAGVIFNNTPAVKGDSGGPVLAGGKIFAVQSLILDPFGVNLRLATVSLIDGRVRDAVDKLN</sequence>
<organism evidence="1 2">
    <name type="scientific">Corynebacterium qintianiae</name>
    <dbReference type="NCBI Taxonomy" id="2709392"/>
    <lineage>
        <taxon>Bacteria</taxon>
        <taxon>Bacillati</taxon>
        <taxon>Actinomycetota</taxon>
        <taxon>Actinomycetes</taxon>
        <taxon>Mycobacteriales</taxon>
        <taxon>Corynebacteriaceae</taxon>
        <taxon>Corynebacterium</taxon>
    </lineage>
</organism>
<reference evidence="1 2" key="1">
    <citation type="submission" date="2020-11" db="EMBL/GenBank/DDBJ databases">
        <title>Corynebacterium sp. MC1420.</title>
        <authorList>
            <person name="Zhou J."/>
        </authorList>
    </citation>
    <scope>NUCLEOTIDE SEQUENCE [LARGE SCALE GENOMIC DNA]</scope>
    <source>
        <strain evidence="1 2">MC1420</strain>
    </source>
</reference>
<protein>
    <submittedName>
        <fullName evidence="1">Trypsin-like peptidase domain-containing protein</fullName>
    </submittedName>
</protein>
<dbReference type="PRINTS" id="PR00722">
    <property type="entry name" value="CHYMOTRYPSIN"/>
</dbReference>
<proteinExistence type="predicted"/>
<dbReference type="Pfam" id="PF13365">
    <property type="entry name" value="Trypsin_2"/>
    <property type="match status" value="1"/>
</dbReference>
<dbReference type="InterPro" id="IPR001314">
    <property type="entry name" value="Peptidase_S1A"/>
</dbReference>
<dbReference type="SUPFAM" id="SSF50494">
    <property type="entry name" value="Trypsin-like serine proteases"/>
    <property type="match status" value="1"/>
</dbReference>
<dbReference type="Proteomes" id="UP000594586">
    <property type="component" value="Chromosome"/>
</dbReference>
<dbReference type="PROSITE" id="PS00672">
    <property type="entry name" value="V8_HIS"/>
    <property type="match status" value="1"/>
</dbReference>
<dbReference type="InterPro" id="IPR009003">
    <property type="entry name" value="Peptidase_S1_PA"/>
</dbReference>
<dbReference type="InterPro" id="IPR028301">
    <property type="entry name" value="V8_his_AS"/>
</dbReference>
<dbReference type="EMBL" id="CP064955">
    <property type="protein sequence ID" value="QPK84183.1"/>
    <property type="molecule type" value="Genomic_DNA"/>
</dbReference>
<dbReference type="AlphaFoldDB" id="A0A7T0KQH9"/>
<name>A0A7T0KQH9_9CORY</name>
<dbReference type="Gene3D" id="2.40.10.120">
    <property type="match status" value="1"/>
</dbReference>
<evidence type="ECO:0000313" key="1">
    <source>
        <dbReference type="EMBL" id="QPK84183.1"/>
    </source>
</evidence>
<accession>A0A7T0KQH9</accession>
<keyword evidence="2" id="KW-1185">Reference proteome</keyword>
<gene>
    <name evidence="1" type="ORF">G7Y29_05370</name>
</gene>
<evidence type="ECO:0000313" key="2">
    <source>
        <dbReference type="Proteomes" id="UP000594586"/>
    </source>
</evidence>
<dbReference type="KEGG" id="cqn:G7Y29_05370"/>